<evidence type="ECO:0000313" key="2">
    <source>
        <dbReference type="EMBL" id="SNR45180.1"/>
    </source>
</evidence>
<dbReference type="InterPro" id="IPR050407">
    <property type="entry name" value="Geranylgeranyl_reductase"/>
</dbReference>
<evidence type="ECO:0000259" key="1">
    <source>
        <dbReference type="Pfam" id="PF01494"/>
    </source>
</evidence>
<dbReference type="InterPro" id="IPR036188">
    <property type="entry name" value="FAD/NAD-bd_sf"/>
</dbReference>
<accession>A0ABY1SGB9</accession>
<dbReference type="EMBL" id="FZNV01000002">
    <property type="protein sequence ID" value="SNR45180.1"/>
    <property type="molecule type" value="Genomic_DNA"/>
</dbReference>
<feature type="domain" description="FAD-binding" evidence="1">
    <location>
        <begin position="5"/>
        <end position="306"/>
    </location>
</feature>
<gene>
    <name evidence="2" type="ORF">SAMN04488009_1836</name>
</gene>
<evidence type="ECO:0000313" key="3">
    <source>
        <dbReference type="Proteomes" id="UP000198337"/>
    </source>
</evidence>
<dbReference type="PRINTS" id="PR00420">
    <property type="entry name" value="RNGMNOXGNASE"/>
</dbReference>
<dbReference type="Proteomes" id="UP000198337">
    <property type="component" value="Unassembled WGS sequence"/>
</dbReference>
<dbReference type="RefSeq" id="WP_089260281.1">
    <property type="nucleotide sequence ID" value="NZ_FZNV01000002.1"/>
</dbReference>
<keyword evidence="3" id="KW-1185">Reference proteome</keyword>
<dbReference type="PANTHER" id="PTHR42685:SF22">
    <property type="entry name" value="CONDITIONED MEDIUM FACTOR RECEPTOR 1"/>
    <property type="match status" value="1"/>
</dbReference>
<proteinExistence type="predicted"/>
<reference evidence="2 3" key="1">
    <citation type="submission" date="2017-06" db="EMBL/GenBank/DDBJ databases">
        <authorList>
            <person name="Varghese N."/>
            <person name="Submissions S."/>
        </authorList>
    </citation>
    <scope>NUCLEOTIDE SEQUENCE [LARGE SCALE GENOMIC DNA]</scope>
    <source>
        <strain evidence="2 3">DSM 19840</strain>
    </source>
</reference>
<sequence>MKEHEIVIIGGGLAGLTVAIHLAQEGMDVAVMEANIYPHHKVCGEYVSKEIAPYLGRLGIDLHNAGAVDIKRLQLSTVKGDLLQTNLDLGGYGISRYTLDNLLYKRAKALGVHFYFEKVVQCNFRENAFIITTNTRAYTSKLAIGAYGKRSLLDKSLKRNFSLMKHGWLAVKGHYTWNDFPSDVVGLHNFEGGYGGLSTTELGHINFCYLVHYNSFKRYKDVQEFNNHVVAQNKYLKQFLEEATPIFEQPMTIAQISFSKKEVVVDHLLMCGDTAGLIHPLCGNGMAMAVHSAKIVAELIVAYKNDSAYDRTQLEQEYIKAWSANFGKRIWMGRKLQSILMHDKWVSLGIRTIGKSPRVLNYIISKTHGKLVH</sequence>
<organism evidence="2 3">
    <name type="scientific">Maribacter sedimenticola</name>
    <dbReference type="NCBI Taxonomy" id="228956"/>
    <lineage>
        <taxon>Bacteria</taxon>
        <taxon>Pseudomonadati</taxon>
        <taxon>Bacteroidota</taxon>
        <taxon>Flavobacteriia</taxon>
        <taxon>Flavobacteriales</taxon>
        <taxon>Flavobacteriaceae</taxon>
        <taxon>Maribacter</taxon>
    </lineage>
</organism>
<dbReference type="SUPFAM" id="SSF51905">
    <property type="entry name" value="FAD/NAD(P)-binding domain"/>
    <property type="match status" value="1"/>
</dbReference>
<dbReference type="InterPro" id="IPR002938">
    <property type="entry name" value="FAD-bd"/>
</dbReference>
<dbReference type="PANTHER" id="PTHR42685">
    <property type="entry name" value="GERANYLGERANYL DIPHOSPHATE REDUCTASE"/>
    <property type="match status" value="1"/>
</dbReference>
<dbReference type="Gene3D" id="3.50.50.60">
    <property type="entry name" value="FAD/NAD(P)-binding domain"/>
    <property type="match status" value="1"/>
</dbReference>
<protein>
    <submittedName>
        <fullName evidence="2">Dehydrogenase (Flavoprotein)</fullName>
    </submittedName>
</protein>
<dbReference type="Pfam" id="PF01494">
    <property type="entry name" value="FAD_binding_3"/>
    <property type="match status" value="1"/>
</dbReference>
<comment type="caution">
    <text evidence="2">The sequence shown here is derived from an EMBL/GenBank/DDBJ whole genome shotgun (WGS) entry which is preliminary data.</text>
</comment>
<name>A0ABY1SGB9_9FLAO</name>